<gene>
    <name evidence="6" type="ORF">QBC35DRAFT_376106</name>
</gene>
<dbReference type="InterPro" id="IPR006913">
    <property type="entry name" value="CENP-V/GFA"/>
</dbReference>
<feature type="domain" description="CENP-V/GFA" evidence="5">
    <location>
        <begin position="13"/>
        <end position="128"/>
    </location>
</feature>
<dbReference type="Gene3D" id="3.90.1590.10">
    <property type="entry name" value="glutathione-dependent formaldehyde- activating enzyme (gfa)"/>
    <property type="match status" value="1"/>
</dbReference>
<keyword evidence="2" id="KW-0479">Metal-binding</keyword>
<keyword evidence="3" id="KW-0862">Zinc</keyword>
<dbReference type="PANTHER" id="PTHR33337">
    <property type="entry name" value="GFA DOMAIN-CONTAINING PROTEIN"/>
    <property type="match status" value="1"/>
</dbReference>
<evidence type="ECO:0000256" key="1">
    <source>
        <dbReference type="ARBA" id="ARBA00005495"/>
    </source>
</evidence>
<dbReference type="InterPro" id="IPR011057">
    <property type="entry name" value="Mss4-like_sf"/>
</dbReference>
<protein>
    <recommendedName>
        <fullName evidence="5">CENP-V/GFA domain-containing protein</fullName>
    </recommendedName>
</protein>
<dbReference type="EMBL" id="MU864360">
    <property type="protein sequence ID" value="KAK4191298.1"/>
    <property type="molecule type" value="Genomic_DNA"/>
</dbReference>
<dbReference type="SUPFAM" id="SSF51316">
    <property type="entry name" value="Mss4-like"/>
    <property type="match status" value="2"/>
</dbReference>
<dbReference type="Proteomes" id="UP001302126">
    <property type="component" value="Unassembled WGS sequence"/>
</dbReference>
<evidence type="ECO:0000313" key="7">
    <source>
        <dbReference type="Proteomes" id="UP001302126"/>
    </source>
</evidence>
<dbReference type="GO" id="GO:0016846">
    <property type="term" value="F:carbon-sulfur lyase activity"/>
    <property type="evidence" value="ECO:0007669"/>
    <property type="project" value="InterPro"/>
</dbReference>
<name>A0AAN6WZJ7_9PEZI</name>
<proteinExistence type="inferred from homology"/>
<reference evidence="6" key="2">
    <citation type="submission" date="2023-05" db="EMBL/GenBank/DDBJ databases">
        <authorList>
            <consortium name="Lawrence Berkeley National Laboratory"/>
            <person name="Steindorff A."/>
            <person name="Hensen N."/>
            <person name="Bonometti L."/>
            <person name="Westerberg I."/>
            <person name="Brannstrom I.O."/>
            <person name="Guillou S."/>
            <person name="Cros-Aarteil S."/>
            <person name="Calhoun S."/>
            <person name="Haridas S."/>
            <person name="Kuo A."/>
            <person name="Mondo S."/>
            <person name="Pangilinan J."/>
            <person name="Riley R."/>
            <person name="Labutti K."/>
            <person name="Andreopoulos B."/>
            <person name="Lipzen A."/>
            <person name="Chen C."/>
            <person name="Yanf M."/>
            <person name="Daum C."/>
            <person name="Ng V."/>
            <person name="Clum A."/>
            <person name="Ohm R."/>
            <person name="Martin F."/>
            <person name="Silar P."/>
            <person name="Natvig D."/>
            <person name="Lalanne C."/>
            <person name="Gautier V."/>
            <person name="Ament-Velasquez S.L."/>
            <person name="Kruys A."/>
            <person name="Hutchinson M.I."/>
            <person name="Powell A.J."/>
            <person name="Barry K."/>
            <person name="Miller A.N."/>
            <person name="Grigoriev I.V."/>
            <person name="Debuchy R."/>
            <person name="Gladieux P."/>
            <person name="Thoren M.H."/>
            <person name="Johannesson H."/>
        </authorList>
    </citation>
    <scope>NUCLEOTIDE SEQUENCE</scope>
    <source>
        <strain evidence="6">PSN309</strain>
    </source>
</reference>
<reference evidence="6" key="1">
    <citation type="journal article" date="2023" name="Mol. Phylogenet. Evol.">
        <title>Genome-scale phylogeny and comparative genomics of the fungal order Sordariales.</title>
        <authorList>
            <person name="Hensen N."/>
            <person name="Bonometti L."/>
            <person name="Westerberg I."/>
            <person name="Brannstrom I.O."/>
            <person name="Guillou S."/>
            <person name="Cros-Aarteil S."/>
            <person name="Calhoun S."/>
            <person name="Haridas S."/>
            <person name="Kuo A."/>
            <person name="Mondo S."/>
            <person name="Pangilinan J."/>
            <person name="Riley R."/>
            <person name="LaButti K."/>
            <person name="Andreopoulos B."/>
            <person name="Lipzen A."/>
            <person name="Chen C."/>
            <person name="Yan M."/>
            <person name="Daum C."/>
            <person name="Ng V."/>
            <person name="Clum A."/>
            <person name="Steindorff A."/>
            <person name="Ohm R.A."/>
            <person name="Martin F."/>
            <person name="Silar P."/>
            <person name="Natvig D.O."/>
            <person name="Lalanne C."/>
            <person name="Gautier V."/>
            <person name="Ament-Velasquez S.L."/>
            <person name="Kruys A."/>
            <person name="Hutchinson M.I."/>
            <person name="Powell A.J."/>
            <person name="Barry K."/>
            <person name="Miller A.N."/>
            <person name="Grigoriev I.V."/>
            <person name="Debuchy R."/>
            <person name="Gladieux P."/>
            <person name="Hiltunen Thoren M."/>
            <person name="Johannesson H."/>
        </authorList>
    </citation>
    <scope>NUCLEOTIDE SEQUENCE</scope>
    <source>
        <strain evidence="6">PSN309</strain>
    </source>
</reference>
<sequence>MAPPQEEEKKIQLKAQCLCKSETITTSISPSSLPLRGTSCHCTSCRHLTGALRSSDAIWPSIVPRDSLKYYPFSPKTGVLFCGTCSSPMFWEDRPFPDASPEETTYRVFTGVLSKEMEEGKKPLVKWEHHMFVADTIDGGATCWLRRMGQADDIQMWMGGIGGSEEITEQKPWPAIDSLPAARGEGVKGDVKLRCHCGGVDLVLRAGEAQKEFSDFAKNKKEGETMPWFVDPVAPHKFLAVQDACDSCRIWSGGELWTWTFSFLKHLSFTSGEGLPGDTTELRKAVEEKDPRMGTLGVYASSADVQRYHCTRCSASVFYAVDSRPDLVDFAVGLLHSPDGGARAESLLSWSWGDQIGLRQDMLGTWREGLLLDAEMEAEEWRAKRGYPVRWAKVAKRKPSAGNS</sequence>
<keyword evidence="4" id="KW-0456">Lyase</keyword>
<accession>A0AAN6WZJ7</accession>
<evidence type="ECO:0000256" key="4">
    <source>
        <dbReference type="ARBA" id="ARBA00023239"/>
    </source>
</evidence>
<evidence type="ECO:0000259" key="5">
    <source>
        <dbReference type="PROSITE" id="PS51891"/>
    </source>
</evidence>
<comment type="similarity">
    <text evidence="1">Belongs to the Gfa family.</text>
</comment>
<comment type="caution">
    <text evidence="6">The sequence shown here is derived from an EMBL/GenBank/DDBJ whole genome shotgun (WGS) entry which is preliminary data.</text>
</comment>
<dbReference type="PROSITE" id="PS51891">
    <property type="entry name" value="CENP_V_GFA"/>
    <property type="match status" value="1"/>
</dbReference>
<evidence type="ECO:0000256" key="3">
    <source>
        <dbReference type="ARBA" id="ARBA00022833"/>
    </source>
</evidence>
<evidence type="ECO:0000313" key="6">
    <source>
        <dbReference type="EMBL" id="KAK4191298.1"/>
    </source>
</evidence>
<dbReference type="GO" id="GO:0046872">
    <property type="term" value="F:metal ion binding"/>
    <property type="evidence" value="ECO:0007669"/>
    <property type="project" value="UniProtKB-KW"/>
</dbReference>
<evidence type="ECO:0000256" key="2">
    <source>
        <dbReference type="ARBA" id="ARBA00022723"/>
    </source>
</evidence>
<keyword evidence="7" id="KW-1185">Reference proteome</keyword>
<dbReference type="Pfam" id="PF04828">
    <property type="entry name" value="GFA"/>
    <property type="match status" value="1"/>
</dbReference>
<dbReference type="PANTHER" id="PTHR33337:SF40">
    <property type="entry name" value="CENP-V_GFA DOMAIN-CONTAINING PROTEIN-RELATED"/>
    <property type="match status" value="1"/>
</dbReference>
<organism evidence="6 7">
    <name type="scientific">Podospora australis</name>
    <dbReference type="NCBI Taxonomy" id="1536484"/>
    <lineage>
        <taxon>Eukaryota</taxon>
        <taxon>Fungi</taxon>
        <taxon>Dikarya</taxon>
        <taxon>Ascomycota</taxon>
        <taxon>Pezizomycotina</taxon>
        <taxon>Sordariomycetes</taxon>
        <taxon>Sordariomycetidae</taxon>
        <taxon>Sordariales</taxon>
        <taxon>Podosporaceae</taxon>
        <taxon>Podospora</taxon>
    </lineage>
</organism>
<dbReference type="AlphaFoldDB" id="A0AAN6WZJ7"/>
<dbReference type="Gene3D" id="2.170.150.70">
    <property type="match status" value="1"/>
</dbReference>